<comment type="cofactor">
    <cofactor evidence="11">
        <name>NAD(+)</name>
        <dbReference type="ChEBI" id="CHEBI:57540"/>
    </cofactor>
    <text evidence="11">Binds 1 NAD(+) per subunit.</text>
</comment>
<proteinExistence type="inferred from homology"/>
<reference evidence="13 14" key="1">
    <citation type="submission" date="2018-09" db="EMBL/GenBank/DDBJ databases">
        <title>Discovery and Ecogenomic Context for Candidatus Cryosericales, a Global Caldiserica Order Active in Thawing Permafrost.</title>
        <authorList>
            <person name="Martinez M.A."/>
            <person name="Woodcroft B.J."/>
            <person name="Ignacio Espinoza J.C."/>
            <person name="Zayed A."/>
            <person name="Singleton C.M."/>
            <person name="Boyd J."/>
            <person name="Li Y.-F."/>
            <person name="Purvine S."/>
            <person name="Maughan H."/>
            <person name="Hodgkins S.B."/>
            <person name="Anderson D."/>
            <person name="Sederholm M."/>
            <person name="Temperton B."/>
            <person name="Saleska S.R."/>
            <person name="Tyson G.W."/>
            <person name="Rich V.I."/>
        </authorList>
    </citation>
    <scope>NUCLEOTIDE SEQUENCE [LARGE SCALE GENOMIC DNA]</scope>
    <source>
        <strain evidence="13 14">SMC6</strain>
    </source>
</reference>
<dbReference type="PRINTS" id="PR00732">
    <property type="entry name" value="GLHYDRLASE4"/>
</dbReference>
<evidence type="ECO:0000256" key="6">
    <source>
        <dbReference type="ARBA" id="ARBA00023295"/>
    </source>
</evidence>
<name>A0A398D813_9BACT</name>
<evidence type="ECO:0000313" key="13">
    <source>
        <dbReference type="EMBL" id="RIE10720.1"/>
    </source>
</evidence>
<dbReference type="GO" id="GO:0005975">
    <property type="term" value="P:carbohydrate metabolic process"/>
    <property type="evidence" value="ECO:0007669"/>
    <property type="project" value="InterPro"/>
</dbReference>
<dbReference type="EMBL" id="QXIT01000015">
    <property type="protein sequence ID" value="RIE10720.1"/>
    <property type="molecule type" value="Genomic_DNA"/>
</dbReference>
<evidence type="ECO:0000256" key="8">
    <source>
        <dbReference type="PIRSR" id="PIRSR601088-2"/>
    </source>
</evidence>
<sequence>MLVAGLSSFIRPPSLSTSLSVAIMDDLSNTPKNVDHPDPLLDKGRWPARTFMGRTACHIAGQKTPADAPWCAVLHRLEATMKVSIIGGGGTRVPILVGALLDLQERLSLTEISLTDPDGERFAAMDKIVSAIVKDRNSTIDISHADTFRECVTRASFVIAAIRVGGDHMRTLDERIPLSMDVLGQETVGAGGFAMAVRTIPVVLDMLNELREVAPDAWFINLTNPSGIITQAMVSHGGFHNVVGICDAPTSIGILLAYLLKVQPEDLVLDYYGLNHCGFVKSVYALGHDVLPQILSMIDQVPDFEVMTHFSPAFVQRLGKLPNGYIWYYAFKRESLAAVKAAGETRGEEVERLNAQLVVDLMATSDPLATYQAYLGKREDGHLAEEYRTAMSLKSGEGYSAVAMDVLLGLAGKGQSVVPVNVMNRGAIAGLALDDVVEVPSLITERLIRPLAVGPIDRESQLLIEQVKLYERSLVDAVAYRDLGALIEALALNPLVPSPAVARDLVLAFKEQEAPYFDSFK</sequence>
<evidence type="ECO:0000256" key="1">
    <source>
        <dbReference type="ARBA" id="ARBA00010141"/>
    </source>
</evidence>
<dbReference type="GO" id="GO:0046872">
    <property type="term" value="F:metal ion binding"/>
    <property type="evidence" value="ECO:0007669"/>
    <property type="project" value="UniProtKB-KW"/>
</dbReference>
<evidence type="ECO:0000256" key="3">
    <source>
        <dbReference type="ARBA" id="ARBA00022801"/>
    </source>
</evidence>
<dbReference type="Gene3D" id="3.90.110.10">
    <property type="entry name" value="Lactate dehydrogenase/glycoside hydrolase, family 4, C-terminal"/>
    <property type="match status" value="1"/>
</dbReference>
<accession>A0A398D813</accession>
<dbReference type="InterPro" id="IPR022616">
    <property type="entry name" value="Glyco_hydro_4_C"/>
</dbReference>
<protein>
    <recommendedName>
        <fullName evidence="12">Glycosyl hydrolase family 4 C-terminal domain-containing protein</fullName>
    </recommendedName>
</protein>
<dbReference type="PANTHER" id="PTHR32092">
    <property type="entry name" value="6-PHOSPHO-BETA-GLUCOSIDASE-RELATED"/>
    <property type="match status" value="1"/>
</dbReference>
<gene>
    <name evidence="13" type="ORF">SMC6_00875</name>
</gene>
<feature type="binding site" evidence="9">
    <location>
        <position position="276"/>
    </location>
    <ligand>
        <name>Mn(2+)</name>
        <dbReference type="ChEBI" id="CHEBI:29035"/>
    </ligand>
</feature>
<dbReference type="PANTHER" id="PTHR32092:SF5">
    <property type="entry name" value="6-PHOSPHO-BETA-GLUCOSIDASE"/>
    <property type="match status" value="1"/>
</dbReference>
<dbReference type="Proteomes" id="UP000266260">
    <property type="component" value="Unassembled WGS sequence"/>
</dbReference>
<evidence type="ECO:0000256" key="9">
    <source>
        <dbReference type="PIRSR" id="PIRSR601088-3"/>
    </source>
</evidence>
<evidence type="ECO:0000259" key="12">
    <source>
        <dbReference type="Pfam" id="PF11975"/>
    </source>
</evidence>
<evidence type="ECO:0000313" key="14">
    <source>
        <dbReference type="Proteomes" id="UP000266260"/>
    </source>
</evidence>
<dbReference type="InterPro" id="IPR001088">
    <property type="entry name" value="Glyco_hydro_4"/>
</dbReference>
<dbReference type="Pfam" id="PF11975">
    <property type="entry name" value="Glyco_hydro_4C"/>
    <property type="match status" value="1"/>
</dbReference>
<feature type="binding site" evidence="8">
    <location>
        <position position="224"/>
    </location>
    <ligand>
        <name>substrate</name>
    </ligand>
</feature>
<evidence type="ECO:0000256" key="11">
    <source>
        <dbReference type="RuleBase" id="RU361152"/>
    </source>
</evidence>
<keyword evidence="5 9" id="KW-0464">Manganese</keyword>
<organism evidence="13 14">
    <name type="scientific">Candidatus Cryosericum odellii</name>
    <dbReference type="NCBI Taxonomy" id="2290917"/>
    <lineage>
        <taxon>Bacteria</taxon>
        <taxon>Pseudomonadati</taxon>
        <taxon>Caldisericota/Cryosericota group</taxon>
        <taxon>Candidatus Cryosericota</taxon>
        <taxon>Candidatus Cryosericia</taxon>
        <taxon>Candidatus Cryosericales</taxon>
        <taxon>Candidatus Cryosericaceae</taxon>
        <taxon>Candidatus Cryosericum</taxon>
    </lineage>
</organism>
<dbReference type="SUPFAM" id="SSF51735">
    <property type="entry name" value="NAD(P)-binding Rossmann-fold domains"/>
    <property type="match status" value="1"/>
</dbReference>
<dbReference type="InterPro" id="IPR036291">
    <property type="entry name" value="NAD(P)-bd_dom_sf"/>
</dbReference>
<keyword evidence="14" id="KW-1185">Reference proteome</keyword>
<feature type="site" description="Increases basicity of active site Tyr" evidence="10">
    <location>
        <position position="186"/>
    </location>
</feature>
<dbReference type="SUPFAM" id="SSF56327">
    <property type="entry name" value="LDH C-terminal domain-like"/>
    <property type="match status" value="1"/>
</dbReference>
<dbReference type="InterPro" id="IPR015955">
    <property type="entry name" value="Lactate_DH/Glyco_Ohase_4_C"/>
</dbReference>
<evidence type="ECO:0000256" key="2">
    <source>
        <dbReference type="ARBA" id="ARBA00022723"/>
    </source>
</evidence>
<dbReference type="AlphaFoldDB" id="A0A398D813"/>
<dbReference type="GO" id="GO:0016616">
    <property type="term" value="F:oxidoreductase activity, acting on the CH-OH group of donors, NAD or NADP as acceptor"/>
    <property type="evidence" value="ECO:0007669"/>
    <property type="project" value="InterPro"/>
</dbReference>
<comment type="caution">
    <text evidence="13">The sequence shown here is derived from an EMBL/GenBank/DDBJ whole genome shotgun (WGS) entry which is preliminary data.</text>
</comment>
<feature type="binding site" evidence="8">
    <location>
        <position position="170"/>
    </location>
    <ligand>
        <name>substrate</name>
    </ligand>
</feature>
<keyword evidence="9" id="KW-0170">Cobalt</keyword>
<keyword evidence="2 9" id="KW-0479">Metal-binding</keyword>
<feature type="domain" description="Glycosyl hydrolase family 4 C-terminal" evidence="12">
    <location>
        <begin position="271"/>
        <end position="496"/>
    </location>
</feature>
<dbReference type="Pfam" id="PF02056">
    <property type="entry name" value="Glyco_hydro_4"/>
    <property type="match status" value="1"/>
</dbReference>
<keyword evidence="3 11" id="KW-0378">Hydrolase</keyword>
<evidence type="ECO:0000256" key="10">
    <source>
        <dbReference type="PIRSR" id="PIRSR601088-4"/>
    </source>
</evidence>
<keyword evidence="4 11" id="KW-0520">NAD</keyword>
<evidence type="ECO:0000256" key="7">
    <source>
        <dbReference type="PIRSR" id="PIRSR601088-1"/>
    </source>
</evidence>
<comment type="similarity">
    <text evidence="1 11">Belongs to the glycosyl hydrolase 4 family.</text>
</comment>
<keyword evidence="9" id="KW-0408">Iron</keyword>
<evidence type="ECO:0000256" key="4">
    <source>
        <dbReference type="ARBA" id="ARBA00023027"/>
    </source>
</evidence>
<feature type="active site" description="Proton acceptor" evidence="7">
    <location>
        <position position="325"/>
    </location>
</feature>
<keyword evidence="6 11" id="KW-0326">Glycosidase</keyword>
<dbReference type="GO" id="GO:0004553">
    <property type="term" value="F:hydrolase activity, hydrolyzing O-glycosyl compounds"/>
    <property type="evidence" value="ECO:0007669"/>
    <property type="project" value="InterPro"/>
</dbReference>
<dbReference type="Gene3D" id="3.40.50.720">
    <property type="entry name" value="NAD(P)-binding Rossmann-like Domain"/>
    <property type="match status" value="1"/>
</dbReference>
<evidence type="ECO:0000256" key="5">
    <source>
        <dbReference type="ARBA" id="ARBA00023211"/>
    </source>
</evidence>
<feature type="binding site" evidence="9">
    <location>
        <position position="246"/>
    </location>
    <ligand>
        <name>Mn(2+)</name>
        <dbReference type="ChEBI" id="CHEBI:29035"/>
    </ligand>
</feature>
<feature type="active site" description="Proton donor" evidence="7">
    <location>
        <position position="247"/>
    </location>
</feature>
<keyword evidence="9" id="KW-0533">Nickel</keyword>